<dbReference type="OrthoDB" id="72359at2759"/>
<protein>
    <submittedName>
        <fullName evidence="1">Uncharacterized protein</fullName>
    </submittedName>
</protein>
<reference evidence="1 2" key="1">
    <citation type="journal article" date="2021" name="Genome Biol.">
        <title>AFLAP: assembly-free linkage analysis pipeline using k-mers from genome sequencing data.</title>
        <authorList>
            <person name="Fletcher K."/>
            <person name="Zhang L."/>
            <person name="Gil J."/>
            <person name="Han R."/>
            <person name="Cavanaugh K."/>
            <person name="Michelmore R."/>
        </authorList>
    </citation>
    <scope>NUCLEOTIDE SEQUENCE [LARGE SCALE GENOMIC DNA]</scope>
    <source>
        <strain evidence="1 2">SF5</strain>
    </source>
</reference>
<proteinExistence type="predicted"/>
<evidence type="ECO:0000313" key="1">
    <source>
        <dbReference type="EMBL" id="TDH69965.1"/>
    </source>
</evidence>
<dbReference type="AlphaFoldDB" id="A0A976FNA5"/>
<accession>A0A976FNA5</accession>
<sequence>MAKSDLIQTDTTHTAMEAADERTATIECKKHVRWGSVSVLEFRIGYNASTVPESGGPPVGLLGRPIRHSYLELSIDDDMARERNNVESALVTTMPPSSSNNRRCRTELWLDPMARVRIVAEQHALSEDDIALICQDVRVTLDWRALSCMDEVTEKTLGVLRVPLNSRHFRCSAVCNTTRSKVLLY</sequence>
<dbReference type="KEGG" id="blac:94350126"/>
<dbReference type="GeneID" id="94350126"/>
<dbReference type="EMBL" id="SHOA02000019">
    <property type="protein sequence ID" value="TDH69965.1"/>
    <property type="molecule type" value="Genomic_DNA"/>
</dbReference>
<keyword evidence="2" id="KW-1185">Reference proteome</keyword>
<gene>
    <name evidence="1" type="ORF">CCR75_006385</name>
</gene>
<comment type="caution">
    <text evidence="1">The sequence shown here is derived from an EMBL/GenBank/DDBJ whole genome shotgun (WGS) entry which is preliminary data.</text>
</comment>
<name>A0A976FNA5_BRELC</name>
<dbReference type="RefSeq" id="XP_067819464.1">
    <property type="nucleotide sequence ID" value="XM_067964455.1"/>
</dbReference>
<organism evidence="1 2">
    <name type="scientific">Bremia lactucae</name>
    <name type="common">Lettuce downy mildew</name>
    <dbReference type="NCBI Taxonomy" id="4779"/>
    <lineage>
        <taxon>Eukaryota</taxon>
        <taxon>Sar</taxon>
        <taxon>Stramenopiles</taxon>
        <taxon>Oomycota</taxon>
        <taxon>Peronosporomycetes</taxon>
        <taxon>Peronosporales</taxon>
        <taxon>Peronosporaceae</taxon>
        <taxon>Bremia</taxon>
    </lineage>
</organism>
<evidence type="ECO:0000313" key="2">
    <source>
        <dbReference type="Proteomes" id="UP000294530"/>
    </source>
</evidence>
<dbReference type="Proteomes" id="UP000294530">
    <property type="component" value="Unassembled WGS sequence"/>
</dbReference>